<evidence type="ECO:0000313" key="3">
    <source>
        <dbReference type="Proteomes" id="UP000325577"/>
    </source>
</evidence>
<name>A0A5J5BYG3_9ASTE</name>
<evidence type="ECO:0000313" key="2">
    <source>
        <dbReference type="EMBL" id="KAA8547978.1"/>
    </source>
</evidence>
<evidence type="ECO:0000256" key="1">
    <source>
        <dbReference type="SAM" id="MobiDB-lite"/>
    </source>
</evidence>
<dbReference type="Proteomes" id="UP000325577">
    <property type="component" value="Linkage Group LG1"/>
</dbReference>
<protein>
    <submittedName>
        <fullName evidence="2">Uncharacterized protein</fullName>
    </submittedName>
</protein>
<organism evidence="2 3">
    <name type="scientific">Nyssa sinensis</name>
    <dbReference type="NCBI Taxonomy" id="561372"/>
    <lineage>
        <taxon>Eukaryota</taxon>
        <taxon>Viridiplantae</taxon>
        <taxon>Streptophyta</taxon>
        <taxon>Embryophyta</taxon>
        <taxon>Tracheophyta</taxon>
        <taxon>Spermatophyta</taxon>
        <taxon>Magnoliopsida</taxon>
        <taxon>eudicotyledons</taxon>
        <taxon>Gunneridae</taxon>
        <taxon>Pentapetalae</taxon>
        <taxon>asterids</taxon>
        <taxon>Cornales</taxon>
        <taxon>Nyssaceae</taxon>
        <taxon>Nyssa</taxon>
    </lineage>
</organism>
<accession>A0A5J5BYG3</accession>
<dbReference type="EMBL" id="CM018032">
    <property type="protein sequence ID" value="KAA8547978.1"/>
    <property type="molecule type" value="Genomic_DNA"/>
</dbReference>
<reference evidence="2 3" key="1">
    <citation type="submission" date="2019-09" db="EMBL/GenBank/DDBJ databases">
        <title>A chromosome-level genome assembly of the Chinese tupelo Nyssa sinensis.</title>
        <authorList>
            <person name="Yang X."/>
            <person name="Kang M."/>
            <person name="Yang Y."/>
            <person name="Xiong H."/>
            <person name="Wang M."/>
            <person name="Zhang Z."/>
            <person name="Wang Z."/>
            <person name="Wu H."/>
            <person name="Ma T."/>
            <person name="Liu J."/>
            <person name="Xi Z."/>
        </authorList>
    </citation>
    <scope>NUCLEOTIDE SEQUENCE [LARGE SCALE GENOMIC DNA]</scope>
    <source>
        <strain evidence="2">J267</strain>
        <tissue evidence="2">Leaf</tissue>
    </source>
</reference>
<gene>
    <name evidence="2" type="ORF">F0562_004407</name>
</gene>
<proteinExistence type="predicted"/>
<feature type="compositionally biased region" description="Basic and acidic residues" evidence="1">
    <location>
        <begin position="19"/>
        <end position="51"/>
    </location>
</feature>
<keyword evidence="3" id="KW-1185">Reference proteome</keyword>
<dbReference type="AlphaFoldDB" id="A0A5J5BYG3"/>
<sequence length="78" mass="8655">MFRDLSSKEGPLAGVQGFDRCDARYKMPVEEEERKKTGDSDEEGRGRREGFRVSVYIGGSDRGDSDSGPETPLDHESS</sequence>
<feature type="region of interest" description="Disordered" evidence="1">
    <location>
        <begin position="1"/>
        <end position="78"/>
    </location>
</feature>